<dbReference type="AlphaFoldDB" id="A0A4Y7XD92"/>
<evidence type="ECO:0000313" key="2">
    <source>
        <dbReference type="EMBL" id="TEU28567.1"/>
    </source>
</evidence>
<comment type="caution">
    <text evidence="2">The sequence shown here is derived from an EMBL/GenBank/DDBJ whole genome shotgun (WGS) entry which is preliminary data.</text>
</comment>
<reference evidence="2 3" key="1">
    <citation type="submission" date="2019-03" db="EMBL/GenBank/DDBJ databases">
        <title>Alkanindiges illinoisensis: a potential pathogenic isolated from ascites of a gastric cancer patient with abdominal metastasis.</title>
        <authorList>
            <person name="Hu X."/>
            <person name="Yang B."/>
            <person name="Yan X."/>
            <person name="Lin L."/>
            <person name="Zhao H."/>
            <person name="Zhou F."/>
            <person name="Su B."/>
            <person name="Chen J."/>
            <person name="Rui Y."/>
            <person name="Wang Q."/>
            <person name="Zheng L."/>
        </authorList>
    </citation>
    <scope>NUCLEOTIDE SEQUENCE [LARGE SCALE GENOMIC DNA]</scope>
    <source>
        <strain evidence="2 3">NFYY 23406</strain>
    </source>
</reference>
<dbReference type="Proteomes" id="UP000297834">
    <property type="component" value="Unassembled WGS sequence"/>
</dbReference>
<gene>
    <name evidence="2" type="ORF">E2B99_05485</name>
</gene>
<accession>A0A4Y7XD92</accession>
<organism evidence="2 3">
    <name type="scientific">Alkanindiges illinoisensis</name>
    <dbReference type="NCBI Taxonomy" id="197183"/>
    <lineage>
        <taxon>Bacteria</taxon>
        <taxon>Pseudomonadati</taxon>
        <taxon>Pseudomonadota</taxon>
        <taxon>Gammaproteobacteria</taxon>
        <taxon>Moraxellales</taxon>
        <taxon>Moraxellaceae</taxon>
        <taxon>Alkanindiges</taxon>
    </lineage>
</organism>
<keyword evidence="1" id="KW-1133">Transmembrane helix</keyword>
<feature type="transmembrane region" description="Helical" evidence="1">
    <location>
        <begin position="12"/>
        <end position="33"/>
    </location>
</feature>
<dbReference type="EMBL" id="SNTY01000016">
    <property type="protein sequence ID" value="TEU28567.1"/>
    <property type="molecule type" value="Genomic_DNA"/>
</dbReference>
<evidence type="ECO:0000256" key="1">
    <source>
        <dbReference type="SAM" id="Phobius"/>
    </source>
</evidence>
<dbReference type="OrthoDB" id="9763796at2"/>
<proteinExistence type="predicted"/>
<keyword evidence="3" id="KW-1185">Reference proteome</keyword>
<sequence length="37" mass="4070">MGTHPKQGMNWRGYVAAFMASNLVLGLVTWGIFMVQG</sequence>
<protein>
    <submittedName>
        <fullName evidence="2">Uncharacterized protein</fullName>
    </submittedName>
</protein>
<evidence type="ECO:0000313" key="3">
    <source>
        <dbReference type="Proteomes" id="UP000297834"/>
    </source>
</evidence>
<keyword evidence="1" id="KW-0472">Membrane</keyword>
<keyword evidence="1" id="KW-0812">Transmembrane</keyword>
<name>A0A4Y7XD92_9GAMM</name>